<keyword evidence="2" id="KW-1185">Reference proteome</keyword>
<comment type="caution">
    <text evidence="1">The sequence shown here is derived from an EMBL/GenBank/DDBJ whole genome shotgun (WGS) entry which is preliminary data.</text>
</comment>
<name>A0ABV3DHG1_9ACTN</name>
<gene>
    <name evidence="1" type="ORF">AB0C36_13945</name>
</gene>
<reference evidence="1 2" key="1">
    <citation type="submission" date="2024-06" db="EMBL/GenBank/DDBJ databases">
        <title>The Natural Products Discovery Center: Release of the First 8490 Sequenced Strains for Exploring Actinobacteria Biosynthetic Diversity.</title>
        <authorList>
            <person name="Kalkreuter E."/>
            <person name="Kautsar S.A."/>
            <person name="Yang D."/>
            <person name="Bader C.D."/>
            <person name="Teijaro C.N."/>
            <person name="Fluegel L."/>
            <person name="Davis C.M."/>
            <person name="Simpson J.R."/>
            <person name="Lauterbach L."/>
            <person name="Steele A.D."/>
            <person name="Gui C."/>
            <person name="Meng S."/>
            <person name="Li G."/>
            <person name="Viehrig K."/>
            <person name="Ye F."/>
            <person name="Su P."/>
            <person name="Kiefer A.F."/>
            <person name="Nichols A."/>
            <person name="Cepeda A.J."/>
            <person name="Yan W."/>
            <person name="Fan B."/>
            <person name="Jiang Y."/>
            <person name="Adhikari A."/>
            <person name="Zheng C.-J."/>
            <person name="Schuster L."/>
            <person name="Cowan T.M."/>
            <person name="Smanski M.J."/>
            <person name="Chevrette M.G."/>
            <person name="De Carvalho L.P.S."/>
            <person name="Shen B."/>
        </authorList>
    </citation>
    <scope>NUCLEOTIDE SEQUENCE [LARGE SCALE GENOMIC DNA]</scope>
    <source>
        <strain evidence="1 2">NPDC048946</strain>
    </source>
</reference>
<dbReference type="Proteomes" id="UP001551482">
    <property type="component" value="Unassembled WGS sequence"/>
</dbReference>
<organism evidence="1 2">
    <name type="scientific">Streptodolium elevatio</name>
    <dbReference type="NCBI Taxonomy" id="3157996"/>
    <lineage>
        <taxon>Bacteria</taxon>
        <taxon>Bacillati</taxon>
        <taxon>Actinomycetota</taxon>
        <taxon>Actinomycetes</taxon>
        <taxon>Kitasatosporales</taxon>
        <taxon>Streptomycetaceae</taxon>
        <taxon>Streptodolium</taxon>
    </lineage>
</organism>
<protein>
    <submittedName>
        <fullName evidence="1">Uncharacterized protein</fullName>
    </submittedName>
</protein>
<sequence>MAMEPGSYDVEVTYNFHGGSGRATVTLIVAPGNSRTARDLKEIATDQAKRDMPAAVVRAGGINVVRTRIL</sequence>
<dbReference type="EMBL" id="JBEZFP010000029">
    <property type="protein sequence ID" value="MEU8134604.1"/>
    <property type="molecule type" value="Genomic_DNA"/>
</dbReference>
<evidence type="ECO:0000313" key="2">
    <source>
        <dbReference type="Proteomes" id="UP001551482"/>
    </source>
</evidence>
<proteinExistence type="predicted"/>
<evidence type="ECO:0000313" key="1">
    <source>
        <dbReference type="EMBL" id="MEU8134604.1"/>
    </source>
</evidence>
<accession>A0ABV3DHG1</accession>
<dbReference type="RefSeq" id="WP_358353400.1">
    <property type="nucleotide sequence ID" value="NZ_JBEZFP010000029.1"/>
</dbReference>